<dbReference type="KEGG" id="eac:EAL2_c11170"/>
<dbReference type="PATRIC" id="fig|1286171.3.peg.1068"/>
<gene>
    <name evidence="1" type="ORF">EAL2_c11170</name>
</gene>
<dbReference type="InterPro" id="IPR022555">
    <property type="entry name" value="DUF2577"/>
</dbReference>
<evidence type="ECO:0000313" key="1">
    <source>
        <dbReference type="EMBL" id="AHM56415.1"/>
    </source>
</evidence>
<dbReference type="eggNOG" id="ENOG503072P">
    <property type="taxonomic scope" value="Bacteria"/>
</dbReference>
<dbReference type="Proteomes" id="UP000019591">
    <property type="component" value="Chromosome"/>
</dbReference>
<dbReference type="EMBL" id="CP007452">
    <property type="protein sequence ID" value="AHM56415.1"/>
    <property type="molecule type" value="Genomic_DNA"/>
</dbReference>
<evidence type="ECO:0000313" key="2">
    <source>
        <dbReference type="Proteomes" id="UP000019591"/>
    </source>
</evidence>
<keyword evidence="2" id="KW-1185">Reference proteome</keyword>
<name>W8T6A0_PEPAC</name>
<dbReference type="HOGENOM" id="CLU_1388395_0_0_9"/>
<reference evidence="1 2" key="1">
    <citation type="journal article" date="2014" name="Genome Announc.">
        <title>Complete Genome Sequence of Amino Acid-Utilizing Eubacterium acidaminophilum al-2 (DSM 3953).</title>
        <authorList>
            <person name="Poehlein A."/>
            <person name="Andreesen J.R."/>
            <person name="Daniel R."/>
        </authorList>
    </citation>
    <scope>NUCLEOTIDE SEQUENCE [LARGE SCALE GENOMIC DNA]</scope>
    <source>
        <strain evidence="1 2">DSM 3953</strain>
    </source>
</reference>
<accession>W8T6A0</accession>
<proteinExistence type="predicted"/>
<protein>
    <submittedName>
        <fullName evidence="1">Uncharacterized protein</fullName>
    </submittedName>
</protein>
<organism evidence="1 2">
    <name type="scientific">Peptoclostridium acidaminophilum DSM 3953</name>
    <dbReference type="NCBI Taxonomy" id="1286171"/>
    <lineage>
        <taxon>Bacteria</taxon>
        <taxon>Bacillati</taxon>
        <taxon>Bacillota</taxon>
        <taxon>Clostridia</taxon>
        <taxon>Peptostreptococcales</taxon>
        <taxon>Peptoclostridiaceae</taxon>
        <taxon>Peptoclostridium</taxon>
    </lineage>
</organism>
<dbReference type="STRING" id="1286171.EAL2_c11170"/>
<dbReference type="AlphaFoldDB" id="W8T6A0"/>
<sequence>MKAVLQVMGLRLRKPIQGLQGFSGLTQIVIHSRKDNTPCSSHLILLILWMQRSDNLDKNPYSRLVALVREQSEKGNPPPIRLGIISFASEQPFDIRVKLDDIEVDKDNLLISEHLIQGYSKRLEKISVTSNTGTATLKLSEPQTYEVKSVDIDFANDGSGEITYKTDLQQGDIVAVIPTHDRQTYIVLCKVVSLNG</sequence>
<dbReference type="Pfam" id="PF10844">
    <property type="entry name" value="DUF2577"/>
    <property type="match status" value="1"/>
</dbReference>